<dbReference type="InterPro" id="IPR003959">
    <property type="entry name" value="ATPase_AAA_core"/>
</dbReference>
<evidence type="ECO:0000313" key="3">
    <source>
        <dbReference type="Proteomes" id="UP001266305"/>
    </source>
</evidence>
<dbReference type="InterPro" id="IPR052267">
    <property type="entry name" value="N-DRC_Component"/>
</dbReference>
<evidence type="ECO:0000259" key="1">
    <source>
        <dbReference type="Pfam" id="PF00004"/>
    </source>
</evidence>
<feature type="domain" description="ATPase AAA-type core" evidence="1">
    <location>
        <begin position="198"/>
        <end position="239"/>
    </location>
</feature>
<evidence type="ECO:0000313" key="2">
    <source>
        <dbReference type="EMBL" id="KAK2108213.1"/>
    </source>
</evidence>
<comment type="caution">
    <text evidence="2">The sequence shown here is derived from an EMBL/GenBank/DDBJ whole genome shotgun (WGS) entry which is preliminary data.</text>
</comment>
<organism evidence="2 3">
    <name type="scientific">Saguinus oedipus</name>
    <name type="common">Cotton-top tamarin</name>
    <name type="synonym">Oedipomidas oedipus</name>
    <dbReference type="NCBI Taxonomy" id="9490"/>
    <lineage>
        <taxon>Eukaryota</taxon>
        <taxon>Metazoa</taxon>
        <taxon>Chordata</taxon>
        <taxon>Craniata</taxon>
        <taxon>Vertebrata</taxon>
        <taxon>Euteleostomi</taxon>
        <taxon>Mammalia</taxon>
        <taxon>Eutheria</taxon>
        <taxon>Euarchontoglires</taxon>
        <taxon>Primates</taxon>
        <taxon>Haplorrhini</taxon>
        <taxon>Platyrrhini</taxon>
        <taxon>Cebidae</taxon>
        <taxon>Callitrichinae</taxon>
        <taxon>Saguinus</taxon>
    </lineage>
</organism>
<dbReference type="Proteomes" id="UP001266305">
    <property type="component" value="Unassembled WGS sequence"/>
</dbReference>
<name>A0ABQ9VFQ4_SAGOE</name>
<accession>A0ABQ9VFQ4</accession>
<dbReference type="Pfam" id="PF00004">
    <property type="entry name" value="AAA"/>
    <property type="match status" value="1"/>
</dbReference>
<protein>
    <recommendedName>
        <fullName evidence="1">ATPase AAA-type core domain-containing protein</fullName>
    </recommendedName>
</protein>
<gene>
    <name evidence="2" type="ORF">P7K49_013378</name>
</gene>
<dbReference type="PANTHER" id="PTHR14690">
    <property type="entry name" value="IQ MOTIF CONTAINING WITH AAA DOMAIN 1"/>
    <property type="match status" value="1"/>
</dbReference>
<sequence length="356" mass="38858">MSLGDNGQSKYLQLQLIKLENGKGYHCLLLLGPKQRRLPLPFTRRLLLLGPKQRRLSGVSASVFHGSKGSPLRPCQFSPKSTLTAKRGSIVVPTVQKGCRVLRRAELAGAFVLMMAGVPSLECVETGEYPRLRPLLGTKEIDSVVENTRHEPLNDSNNSSHLIIKRQINSAATDRLETRAGESSSAAVHEKAPLVKSLLLVGPSGVGKKMLVHAICTETGANLFNLSSSNIAGKYPGKNGLQMMLHAVFKQIPYSWDMVFTPGFKWKACLPSSSDLAVAEGCKRDLMIVLEVNGRKLECVTMPRQPQSTSQGSRAAKDGSWHFIWLLCRSTSPPALLWAHSQQPYGSTPSALAQVR</sequence>
<dbReference type="PANTHER" id="PTHR14690:SF8">
    <property type="entry name" value="DYNEIN REGULATORY COMPLEX PROTEIN 11"/>
    <property type="match status" value="1"/>
</dbReference>
<dbReference type="SUPFAM" id="SSF52540">
    <property type="entry name" value="P-loop containing nucleoside triphosphate hydrolases"/>
    <property type="match status" value="1"/>
</dbReference>
<dbReference type="EMBL" id="JASSZA010000006">
    <property type="protein sequence ID" value="KAK2108213.1"/>
    <property type="molecule type" value="Genomic_DNA"/>
</dbReference>
<keyword evidence="3" id="KW-1185">Reference proteome</keyword>
<dbReference type="Gene3D" id="3.40.50.300">
    <property type="entry name" value="P-loop containing nucleotide triphosphate hydrolases"/>
    <property type="match status" value="1"/>
</dbReference>
<dbReference type="InterPro" id="IPR027417">
    <property type="entry name" value="P-loop_NTPase"/>
</dbReference>
<reference evidence="2 3" key="1">
    <citation type="submission" date="2023-05" db="EMBL/GenBank/DDBJ databases">
        <title>B98-5 Cell Line De Novo Hybrid Assembly: An Optical Mapping Approach.</title>
        <authorList>
            <person name="Kananen K."/>
            <person name="Auerbach J.A."/>
            <person name="Kautto E."/>
            <person name="Blachly J.S."/>
        </authorList>
    </citation>
    <scope>NUCLEOTIDE SEQUENCE [LARGE SCALE GENOMIC DNA]</scope>
    <source>
        <strain evidence="2">B95-8</strain>
        <tissue evidence="2">Cell line</tissue>
    </source>
</reference>
<proteinExistence type="predicted"/>